<evidence type="ECO:0000256" key="5">
    <source>
        <dbReference type="ARBA" id="ARBA00022679"/>
    </source>
</evidence>
<keyword evidence="2" id="KW-0813">Transport</keyword>
<accession>A0A4D7CTB3</accession>
<dbReference type="Proteomes" id="UP000298615">
    <property type="component" value="Chromosome"/>
</dbReference>
<dbReference type="PROSITE" id="PS51101">
    <property type="entry name" value="PTS_EIIB_TYPE_4"/>
    <property type="match status" value="1"/>
</dbReference>
<evidence type="ECO:0000256" key="1">
    <source>
        <dbReference type="ARBA" id="ARBA00004496"/>
    </source>
</evidence>
<evidence type="ECO:0000313" key="8">
    <source>
        <dbReference type="EMBL" id="QCI85717.1"/>
    </source>
</evidence>
<reference evidence="8 9" key="1">
    <citation type="submission" date="2019-04" db="EMBL/GenBank/DDBJ databases">
        <title>Vagococcus sp. nov., isolated from faeces of yaks (Bos grunniens).</title>
        <authorList>
            <person name="Ge Y."/>
        </authorList>
    </citation>
    <scope>NUCLEOTIDE SEQUENCE [LARGE SCALE GENOMIC DNA]</scope>
    <source>
        <strain evidence="8 9">MN-17</strain>
    </source>
</reference>
<evidence type="ECO:0000256" key="3">
    <source>
        <dbReference type="ARBA" id="ARBA00022490"/>
    </source>
</evidence>
<evidence type="ECO:0000256" key="6">
    <source>
        <dbReference type="ARBA" id="ARBA00022683"/>
    </source>
</evidence>
<keyword evidence="4 8" id="KW-0762">Sugar transport</keyword>
<keyword evidence="9" id="KW-1185">Reference proteome</keyword>
<comment type="subcellular location">
    <subcellularLocation>
        <location evidence="1">Cytoplasm</location>
    </subcellularLocation>
</comment>
<dbReference type="Gene3D" id="3.40.35.10">
    <property type="entry name" value="Phosphotransferase system, sorbose subfamily IIB component"/>
    <property type="match status" value="1"/>
</dbReference>
<dbReference type="KEGG" id="vao:FA707_01480"/>
<name>A0A4D7CTB3_9ENTE</name>
<evidence type="ECO:0000313" key="9">
    <source>
        <dbReference type="Proteomes" id="UP000298615"/>
    </source>
</evidence>
<sequence>MNIVGTRIDGRLVHGQVANLWIPKLQVERVIVIDEKVANSDIEKSGLRLATPMGVKLSVLSPQRAAEQLVGGRYGNQRLFILAKGPQAFAELVNNGVKLDALNVGNMSKNDQTQAMTNSINITGEDYEVFQELAQQGVKLTAQMVPGTKEESFLEIMKKFNKEGNN</sequence>
<dbReference type="Pfam" id="PF03830">
    <property type="entry name" value="PTSIIB_sorb"/>
    <property type="match status" value="1"/>
</dbReference>
<dbReference type="GO" id="GO:0005737">
    <property type="term" value="C:cytoplasm"/>
    <property type="evidence" value="ECO:0007669"/>
    <property type="project" value="UniProtKB-SubCell"/>
</dbReference>
<keyword evidence="6" id="KW-0598">Phosphotransferase system</keyword>
<keyword evidence="5" id="KW-0808">Transferase</keyword>
<keyword evidence="7" id="KW-0418">Kinase</keyword>
<dbReference type="OrthoDB" id="9788818at2"/>
<proteinExistence type="predicted"/>
<dbReference type="GO" id="GO:0008982">
    <property type="term" value="F:protein-N(PI)-phosphohistidine-sugar phosphotransferase activity"/>
    <property type="evidence" value="ECO:0007669"/>
    <property type="project" value="InterPro"/>
</dbReference>
<dbReference type="RefSeq" id="WP_136952562.1">
    <property type="nucleotide sequence ID" value="NZ_CP039712.1"/>
</dbReference>
<dbReference type="AlphaFoldDB" id="A0A4D7CTB3"/>
<dbReference type="EMBL" id="CP039712">
    <property type="protein sequence ID" value="QCI85717.1"/>
    <property type="molecule type" value="Genomic_DNA"/>
</dbReference>
<evidence type="ECO:0000256" key="2">
    <source>
        <dbReference type="ARBA" id="ARBA00022448"/>
    </source>
</evidence>
<protein>
    <submittedName>
        <fullName evidence="8">PTS sugar transporter subunit IIB</fullName>
    </submittedName>
</protein>
<evidence type="ECO:0000256" key="7">
    <source>
        <dbReference type="ARBA" id="ARBA00022777"/>
    </source>
</evidence>
<organism evidence="8 9">
    <name type="scientific">Vagococcus zengguangii</name>
    <dbReference type="NCBI Taxonomy" id="2571750"/>
    <lineage>
        <taxon>Bacteria</taxon>
        <taxon>Bacillati</taxon>
        <taxon>Bacillota</taxon>
        <taxon>Bacilli</taxon>
        <taxon>Lactobacillales</taxon>
        <taxon>Enterococcaceae</taxon>
        <taxon>Vagococcus</taxon>
    </lineage>
</organism>
<dbReference type="SUPFAM" id="SSF52728">
    <property type="entry name" value="PTS IIb component"/>
    <property type="match status" value="1"/>
</dbReference>
<gene>
    <name evidence="8" type="ORF">FA707_01480</name>
</gene>
<dbReference type="GO" id="GO:0009401">
    <property type="term" value="P:phosphoenolpyruvate-dependent sugar phosphotransferase system"/>
    <property type="evidence" value="ECO:0007669"/>
    <property type="project" value="UniProtKB-KW"/>
</dbReference>
<dbReference type="InterPro" id="IPR036667">
    <property type="entry name" value="PTS_IIB_sorbose-sp_sf"/>
</dbReference>
<keyword evidence="3" id="KW-0963">Cytoplasm</keyword>
<dbReference type="GO" id="GO:0016301">
    <property type="term" value="F:kinase activity"/>
    <property type="evidence" value="ECO:0007669"/>
    <property type="project" value="UniProtKB-KW"/>
</dbReference>
<evidence type="ECO:0000256" key="4">
    <source>
        <dbReference type="ARBA" id="ARBA00022597"/>
    </source>
</evidence>
<dbReference type="InterPro" id="IPR004720">
    <property type="entry name" value="PTS_IIB_sorbose-sp"/>
</dbReference>